<feature type="chain" id="PRO_5003472953" evidence="5">
    <location>
        <begin position="20"/>
        <end position="238"/>
    </location>
</feature>
<accession>G4ZYJ4</accession>
<keyword evidence="5" id="KW-0732">Signal</keyword>
<name>G4ZYJ4_PHYSP</name>
<evidence type="ECO:0000256" key="2">
    <source>
        <dbReference type="ARBA" id="ARBA00009520"/>
    </source>
</evidence>
<dbReference type="GO" id="GO:0005576">
    <property type="term" value="C:extracellular region"/>
    <property type="evidence" value="ECO:0007669"/>
    <property type="project" value="UniProtKB-SubCell"/>
</dbReference>
<reference evidence="6 7" key="1">
    <citation type="journal article" date="2006" name="Science">
        <title>Phytophthora genome sequences uncover evolutionary origins and mechanisms of pathogenesis.</title>
        <authorList>
            <person name="Tyler B.M."/>
            <person name="Tripathy S."/>
            <person name="Zhang X."/>
            <person name="Dehal P."/>
            <person name="Jiang R.H."/>
            <person name="Aerts A."/>
            <person name="Arredondo F.D."/>
            <person name="Baxter L."/>
            <person name="Bensasson D."/>
            <person name="Beynon J.L."/>
            <person name="Chapman J."/>
            <person name="Damasceno C.M."/>
            <person name="Dorrance A.E."/>
            <person name="Dou D."/>
            <person name="Dickerman A.W."/>
            <person name="Dubchak I.L."/>
            <person name="Garbelotto M."/>
            <person name="Gijzen M."/>
            <person name="Gordon S.G."/>
            <person name="Govers F."/>
            <person name="Grunwald N.J."/>
            <person name="Huang W."/>
            <person name="Ivors K.L."/>
            <person name="Jones R.W."/>
            <person name="Kamoun S."/>
            <person name="Krampis K."/>
            <person name="Lamour K.H."/>
            <person name="Lee M.K."/>
            <person name="McDonald W.H."/>
            <person name="Medina M."/>
            <person name="Meijer H.J."/>
            <person name="Nordberg E.K."/>
            <person name="Maclean D.J."/>
            <person name="Ospina-Giraldo M.D."/>
            <person name="Morris P.F."/>
            <person name="Phuntumart V."/>
            <person name="Putnam N.H."/>
            <person name="Rash S."/>
            <person name="Rose J.K."/>
            <person name="Sakihama Y."/>
            <person name="Salamov A.A."/>
            <person name="Savidor A."/>
            <person name="Scheuring C.F."/>
            <person name="Smith B.M."/>
            <person name="Sobral B.W."/>
            <person name="Terry A."/>
            <person name="Torto-Alalibo T.A."/>
            <person name="Win J."/>
            <person name="Xu Z."/>
            <person name="Zhang H."/>
            <person name="Grigoriev I.V."/>
            <person name="Rokhsar D.S."/>
            <person name="Boore J.L."/>
        </authorList>
    </citation>
    <scope>NUCLEOTIDE SEQUENCE [LARGE SCALE GENOMIC DNA]</scope>
    <source>
        <strain evidence="6 7">P6497</strain>
    </source>
</reference>
<comment type="similarity">
    <text evidence="2">Belongs to the Necrosis inducing protein (NPP1) family.</text>
</comment>
<dbReference type="PANTHER" id="PTHR33657">
    <property type="entry name" value="DOMAIN PROTEIN, PUTATIVE (AFU_ORTHOLOGUE AFUA_5G00600)-RELATED"/>
    <property type="match status" value="1"/>
</dbReference>
<keyword evidence="7" id="KW-1185">Reference proteome</keyword>
<dbReference type="OMA" id="GRAMWYK"/>
<dbReference type="Pfam" id="PF05630">
    <property type="entry name" value="NPP1"/>
    <property type="match status" value="1"/>
</dbReference>
<dbReference type="PANTHER" id="PTHR33657:SF8">
    <property type="entry name" value="DOMAIN PROTEIN, PUTATIVE (AFU_ORTHOLOGUE AFUA_5G00600)-RELATED"/>
    <property type="match status" value="1"/>
</dbReference>
<dbReference type="AlphaFoldDB" id="G4ZYJ4"/>
<comment type="subcellular location">
    <subcellularLocation>
        <location evidence="1">Secreted</location>
    </subcellularLocation>
</comment>
<gene>
    <name evidence="6" type="ORF">PHYSODRAFT_336498</name>
</gene>
<dbReference type="PIRSF" id="PIRSF029958">
    <property type="entry name" value="Necrosis-inducing_protein"/>
    <property type="match status" value="1"/>
</dbReference>
<evidence type="ECO:0000256" key="4">
    <source>
        <dbReference type="ARBA" id="ARBA00023026"/>
    </source>
</evidence>
<evidence type="ECO:0000256" key="3">
    <source>
        <dbReference type="ARBA" id="ARBA00022525"/>
    </source>
</evidence>
<feature type="signal peptide" evidence="5">
    <location>
        <begin position="1"/>
        <end position="19"/>
    </location>
</feature>
<dbReference type="EMBL" id="JH159157">
    <property type="protein sequence ID" value="EGZ12027.1"/>
    <property type="molecule type" value="Genomic_DNA"/>
</dbReference>
<proteinExistence type="inferred from homology"/>
<dbReference type="InParanoid" id="G4ZYJ4"/>
<evidence type="ECO:0000256" key="5">
    <source>
        <dbReference type="SAM" id="SignalP"/>
    </source>
</evidence>
<dbReference type="SMR" id="G4ZYJ4"/>
<evidence type="ECO:0000313" key="6">
    <source>
        <dbReference type="EMBL" id="EGZ12027.1"/>
    </source>
</evidence>
<organism evidence="6 7">
    <name type="scientific">Phytophthora sojae (strain P6497)</name>
    <name type="common">Soybean stem and root rot agent</name>
    <name type="synonym">Phytophthora megasperma f. sp. glycines</name>
    <dbReference type="NCBI Taxonomy" id="1094619"/>
    <lineage>
        <taxon>Eukaryota</taxon>
        <taxon>Sar</taxon>
        <taxon>Stramenopiles</taxon>
        <taxon>Oomycota</taxon>
        <taxon>Peronosporomycetes</taxon>
        <taxon>Peronosporales</taxon>
        <taxon>Peronosporaceae</taxon>
        <taxon>Phytophthora</taxon>
    </lineage>
</organism>
<keyword evidence="4" id="KW-0843">Virulence</keyword>
<dbReference type="Proteomes" id="UP000002640">
    <property type="component" value="Unassembled WGS sequence"/>
</dbReference>
<dbReference type="InterPro" id="IPR008701">
    <property type="entry name" value="NPP1"/>
</dbReference>
<keyword evidence="3" id="KW-0964">Secreted</keyword>
<dbReference type="KEGG" id="psoj:PHYSODRAFT_336498"/>
<protein>
    <submittedName>
        <fullName evidence="6">Necrosis inducing-like protein NPP1 type</fullName>
    </submittedName>
</protein>
<dbReference type="GeneID" id="20647211"/>
<dbReference type="RefSeq" id="XP_009532360.1">
    <property type="nucleotide sequence ID" value="XM_009534065.1"/>
</dbReference>
<evidence type="ECO:0000256" key="1">
    <source>
        <dbReference type="ARBA" id="ARBA00004613"/>
    </source>
</evidence>
<evidence type="ECO:0000313" key="7">
    <source>
        <dbReference type="Proteomes" id="UP000002640"/>
    </source>
</evidence>
<sequence>MNVRGFLVILAAAFIAVDAGKIDHDKVEPFPQPDPVTISEKAAVKFKPQLLIEDGCVSFPAVNAAGETSGGLKGNSGNSACDSAPLGSQVYGRAMWYKDVWAIMYAWYFPKGFFVGVASRRFDWSSAVVWIDNPDFAAPKILGISTSTSDDDYETKTPAPDYAILDGTTTLLFRSTSREAGQPKLYYSSRTGDSQPLIMWEQLPEAARLALNTTDFGLAYVPINDDTFEKKLKKAWPF</sequence>